<dbReference type="Proteomes" id="UP000190648">
    <property type="component" value="Unassembled WGS sequence"/>
</dbReference>
<dbReference type="CDD" id="cd00176">
    <property type="entry name" value="SPEC"/>
    <property type="match status" value="1"/>
</dbReference>
<dbReference type="GO" id="GO:0003779">
    <property type="term" value="F:actin binding"/>
    <property type="evidence" value="ECO:0007669"/>
    <property type="project" value="UniProtKB-KW"/>
</dbReference>
<feature type="transmembrane region" description="Helical" evidence="3">
    <location>
        <begin position="521"/>
        <end position="540"/>
    </location>
</feature>
<dbReference type="PROSITE" id="PS50835">
    <property type="entry name" value="IG_LIKE"/>
    <property type="match status" value="1"/>
</dbReference>
<dbReference type="PANTHER" id="PTHR11915">
    <property type="entry name" value="SPECTRIN/FILAMIN RELATED CYTOSKELETAL PROTEIN"/>
    <property type="match status" value="1"/>
</dbReference>
<evidence type="ECO:0000313" key="5">
    <source>
        <dbReference type="EMBL" id="OPJ74309.1"/>
    </source>
</evidence>
<dbReference type="OrthoDB" id="6151406at2759"/>
<keyword evidence="3" id="KW-0472">Membrane</keyword>
<evidence type="ECO:0000259" key="4">
    <source>
        <dbReference type="PROSITE" id="PS50835"/>
    </source>
</evidence>
<protein>
    <recommendedName>
        <fullName evidence="4">Ig-like domain-containing protein</fullName>
    </recommendedName>
</protein>
<keyword evidence="3" id="KW-0812">Transmembrane</keyword>
<reference evidence="5 6" key="1">
    <citation type="submission" date="2016-02" db="EMBL/GenBank/DDBJ databases">
        <title>Band-tailed pigeon sequencing and assembly.</title>
        <authorList>
            <person name="Soares A.E."/>
            <person name="Novak B.J."/>
            <person name="Rice E.S."/>
            <person name="O'Connell B."/>
            <person name="Chang D."/>
            <person name="Weber S."/>
            <person name="Shapiro B."/>
        </authorList>
    </citation>
    <scope>NUCLEOTIDE SEQUENCE [LARGE SCALE GENOMIC DNA]</scope>
    <source>
        <strain evidence="5">BTP2013</strain>
        <tissue evidence="5">Blood</tissue>
    </source>
</reference>
<dbReference type="SUPFAM" id="SSF46966">
    <property type="entry name" value="Spectrin repeat"/>
    <property type="match status" value="3"/>
</dbReference>
<dbReference type="InterPro" id="IPR036179">
    <property type="entry name" value="Ig-like_dom_sf"/>
</dbReference>
<dbReference type="SUPFAM" id="SSF48726">
    <property type="entry name" value="Immunoglobulin"/>
    <property type="match status" value="1"/>
</dbReference>
<keyword evidence="1" id="KW-0677">Repeat</keyword>
<name>A0A1V4JQ36_PATFA</name>
<dbReference type="Gene3D" id="1.20.58.60">
    <property type="match status" value="3"/>
</dbReference>
<evidence type="ECO:0000256" key="1">
    <source>
        <dbReference type="ARBA" id="ARBA00022737"/>
    </source>
</evidence>
<dbReference type="InterPro" id="IPR007110">
    <property type="entry name" value="Ig-like_dom"/>
</dbReference>
<dbReference type="FunFam" id="1.20.58.60:FF:000005">
    <property type="entry name" value="Actinin alpha 1"/>
    <property type="match status" value="1"/>
</dbReference>
<comment type="caution">
    <text evidence="5">The sequence shown here is derived from an EMBL/GenBank/DDBJ whole genome shotgun (WGS) entry which is preliminary data.</text>
</comment>
<keyword evidence="3" id="KW-1133">Transmembrane helix</keyword>
<feature type="domain" description="Ig-like" evidence="4">
    <location>
        <begin position="417"/>
        <end position="487"/>
    </location>
</feature>
<evidence type="ECO:0000313" key="6">
    <source>
        <dbReference type="Proteomes" id="UP000190648"/>
    </source>
</evidence>
<dbReference type="STRING" id="372326.A0A1V4JQ36"/>
<evidence type="ECO:0000256" key="3">
    <source>
        <dbReference type="SAM" id="Phobius"/>
    </source>
</evidence>
<dbReference type="InterPro" id="IPR002017">
    <property type="entry name" value="Spectrin_repeat"/>
</dbReference>
<accession>A0A1V4JQ36</accession>
<evidence type="ECO:0000256" key="2">
    <source>
        <dbReference type="ARBA" id="ARBA00023203"/>
    </source>
</evidence>
<proteinExistence type="predicted"/>
<dbReference type="Pfam" id="PF00435">
    <property type="entry name" value="Spectrin"/>
    <property type="match status" value="1"/>
</dbReference>
<dbReference type="InterPro" id="IPR018159">
    <property type="entry name" value="Spectrin/alpha-actinin"/>
</dbReference>
<dbReference type="InterPro" id="IPR013783">
    <property type="entry name" value="Ig-like_fold"/>
</dbReference>
<organism evidence="5 6">
    <name type="scientific">Patagioenas fasciata monilis</name>
    <dbReference type="NCBI Taxonomy" id="372326"/>
    <lineage>
        <taxon>Eukaryota</taxon>
        <taxon>Metazoa</taxon>
        <taxon>Chordata</taxon>
        <taxon>Craniata</taxon>
        <taxon>Vertebrata</taxon>
        <taxon>Euteleostomi</taxon>
        <taxon>Archelosauria</taxon>
        <taxon>Archosauria</taxon>
        <taxon>Dinosauria</taxon>
        <taxon>Saurischia</taxon>
        <taxon>Theropoda</taxon>
        <taxon>Coelurosauria</taxon>
        <taxon>Aves</taxon>
        <taxon>Neognathae</taxon>
        <taxon>Neoaves</taxon>
        <taxon>Columbimorphae</taxon>
        <taxon>Columbiformes</taxon>
        <taxon>Columbidae</taxon>
        <taxon>Patagioenas</taxon>
    </lineage>
</organism>
<dbReference type="AlphaFoldDB" id="A0A1V4JQ36"/>
<gene>
    <name evidence="5" type="ORF">AV530_010974</name>
</gene>
<dbReference type="Gene3D" id="2.60.40.10">
    <property type="entry name" value="Immunoglobulins"/>
    <property type="match status" value="1"/>
</dbReference>
<dbReference type="EMBL" id="LSYS01006747">
    <property type="protein sequence ID" value="OPJ74309.1"/>
    <property type="molecule type" value="Genomic_DNA"/>
</dbReference>
<keyword evidence="2" id="KW-0009">Actin-binding</keyword>
<keyword evidence="6" id="KW-1185">Reference proteome</keyword>
<sequence length="549" mass="63186">MQQKLEDFRDYRRVHKPPKVQEKCQLEINFNTLQTKLRLSNRPAFMPSEGKMVSDINNGWQHLEQAEKGYEEWLLNEIRRLERLDHLAEKFRQKASIHEAWTEGGDGGGRGHQGLIAAHDQFKSTLPDADKEREAILGIQREAQRIADLHGIKLSRSNPYTSVTPQLINSKWERVQQLVPKRDHALLEEQSKQQSNEHLRRQFASQANVVGPWIQTKMEEIGRISIELHGTLEDQLEQLKQYERRIVEYKPNLDLLEQQHQLIQEALIFDNKHTNYTMEVILCLHFVFRGDFCASILCFEVTLELLEPPFCVSRRFWCLHFVFQDPSRPFYYEGERLALVCAAKTPREIGGFRFFNQSGEQVGPQVLHPLPTAWLPLTAAAAAKYTCMYFVEDAGREIPSDRSVPLAVDVRAAPAAPTFSLAPQQLVYRTGDSITLLCSIPASPDYVREVQYYGDSGLAVSVPVWNARNCSYELRLAGPELSGSYSCAYFVYKSTRPVRSGRSRWIRLSVKRQRMGWTRDAAVGGSFFTINGLIFLFTHLQMKKQERQD</sequence>